<sequence length="894" mass="99904">MAQILKYRDLVFSVVFTDTSETISSTLVTMLSFIPLLARTPSSNKARPLKTESFLQAASMTYLFHLVSQICFSSTKLVTSMISNREATKDSIVLTLEENLEISVGKLSELSLFKPKRILDLWELKCSTMALTLALDSSGKNVRKEHLGKHQRVKEQRHGDLDQDGDFNPVTVRFNRVFTLCVREWNMGNFSQSLDHVTTELNGWSRSQQRDGTLPVGPLCFTVNGSQDDFVDQDRTETVFETQLGPNGQIESTQEHWVQLGDREEVSDDLSDKIGTVLAVFGVHVIVDVGDPRRDIENSRESLAWGDGVVVNFEEGGDELTGDMWNGLGQSFRNRDHKRVVVTWEVHLWELLEVSGQVQVEMFQRGSQQVVGNGSHFLGRRGQPQEDDVDQLPQHIVDSLLGFLLASLSRRDTQGSLLGEVQQSHNLQELLGGQHDLGVVLEEDGQLVRNTGDSGGLDSVDIFELVDIVQVDFLQRAQNLESLRSVLGHLQGLVTNLQHDRNKSLLRLLVQGHVQEFDSGVVVRPQGAVGETQVDDGLLVVSGRRKVVVLGQGVVHDVVVSEHVLDHRVQRRGNVVVVDTHTVGLHLLWGYVAHQGQGTSWEDHLAVVTGAVNDEVVLLLPNLGGDLEDSENSQVLVQLSNLLVLGVGEHQQMRTVLGNGLVDERTLGNPTDVLESVLGHELIKLKVVLWGDGSWHFIAEDHSWLSDNLQVVGTLEGKSTGVFKIFLRFTRLDELGSDTGPVGVSESMEQVEVGVWDVAFDFELERHWLVQNGNLVKELQDLVVQKVQLVLLLLQQWPSQRPDRTTVSHVLTDNDRTEESEEDERANSDQSVVWELLLDRVRDRLTDVSELDWEKMGRVDDDVDKLLQVVDEVVQDLSGLRVLQIGLLHFQVQL</sequence>
<organism evidence="2 3">
    <name type="scientific">Wickerhamomyces pijperi</name>
    <name type="common">Yeast</name>
    <name type="synonym">Pichia pijperi</name>
    <dbReference type="NCBI Taxonomy" id="599730"/>
    <lineage>
        <taxon>Eukaryota</taxon>
        <taxon>Fungi</taxon>
        <taxon>Dikarya</taxon>
        <taxon>Ascomycota</taxon>
        <taxon>Saccharomycotina</taxon>
        <taxon>Saccharomycetes</taxon>
        <taxon>Phaffomycetales</taxon>
        <taxon>Wickerhamomycetaceae</taxon>
        <taxon>Wickerhamomyces</taxon>
    </lineage>
</organism>
<name>A0A9P8QCD8_WICPI</name>
<gene>
    <name evidence="2" type="ORF">WICPIJ_002171</name>
</gene>
<evidence type="ECO:0000313" key="2">
    <source>
        <dbReference type="EMBL" id="KAH3686844.1"/>
    </source>
</evidence>
<proteinExistence type="predicted"/>
<comment type="caution">
    <text evidence="2">The sequence shown here is derived from an EMBL/GenBank/DDBJ whole genome shotgun (WGS) entry which is preliminary data.</text>
</comment>
<reference evidence="2" key="2">
    <citation type="submission" date="2021-01" db="EMBL/GenBank/DDBJ databases">
        <authorList>
            <person name="Schikora-Tamarit M.A."/>
        </authorList>
    </citation>
    <scope>NUCLEOTIDE SEQUENCE</scope>
    <source>
        <strain evidence="2">CBS2887</strain>
    </source>
</reference>
<accession>A0A9P8QCD8</accession>
<dbReference type="Proteomes" id="UP000774326">
    <property type="component" value="Unassembled WGS sequence"/>
</dbReference>
<dbReference type="AlphaFoldDB" id="A0A9P8QCD8"/>
<protein>
    <submittedName>
        <fullName evidence="2">Uncharacterized protein</fullName>
    </submittedName>
</protein>
<evidence type="ECO:0000313" key="3">
    <source>
        <dbReference type="Proteomes" id="UP000774326"/>
    </source>
</evidence>
<evidence type="ECO:0000256" key="1">
    <source>
        <dbReference type="SAM" id="MobiDB-lite"/>
    </source>
</evidence>
<feature type="compositionally biased region" description="Basic and acidic residues" evidence="1">
    <location>
        <begin position="805"/>
        <end position="817"/>
    </location>
</feature>
<feature type="region of interest" description="Disordered" evidence="1">
    <location>
        <begin position="805"/>
        <end position="827"/>
    </location>
</feature>
<dbReference type="EMBL" id="JAEUBG010001186">
    <property type="protein sequence ID" value="KAH3686844.1"/>
    <property type="molecule type" value="Genomic_DNA"/>
</dbReference>
<reference evidence="2" key="1">
    <citation type="journal article" date="2021" name="Open Biol.">
        <title>Shared evolutionary footprints suggest mitochondrial oxidative damage underlies multiple complex I losses in fungi.</title>
        <authorList>
            <person name="Schikora-Tamarit M.A."/>
            <person name="Marcet-Houben M."/>
            <person name="Nosek J."/>
            <person name="Gabaldon T."/>
        </authorList>
    </citation>
    <scope>NUCLEOTIDE SEQUENCE</scope>
    <source>
        <strain evidence="2">CBS2887</strain>
    </source>
</reference>
<keyword evidence="3" id="KW-1185">Reference proteome</keyword>